<organism evidence="1 2">
    <name type="scientific">Rhinopithecus roxellana</name>
    <name type="common">Golden snub-nosed monkey</name>
    <name type="synonym">Pygathrix roxellana</name>
    <dbReference type="NCBI Taxonomy" id="61622"/>
    <lineage>
        <taxon>Eukaryota</taxon>
        <taxon>Metazoa</taxon>
        <taxon>Chordata</taxon>
        <taxon>Craniata</taxon>
        <taxon>Vertebrata</taxon>
        <taxon>Euteleostomi</taxon>
        <taxon>Mammalia</taxon>
        <taxon>Eutheria</taxon>
        <taxon>Euarchontoglires</taxon>
        <taxon>Primates</taxon>
        <taxon>Haplorrhini</taxon>
        <taxon>Catarrhini</taxon>
        <taxon>Cercopithecidae</taxon>
        <taxon>Colobinae</taxon>
        <taxon>Rhinopithecus</taxon>
    </lineage>
</organism>
<dbReference type="Ensembl" id="ENSRROT00000057341.1">
    <property type="protein sequence ID" value="ENSRROP00000032910.1"/>
    <property type="gene ID" value="ENSRROG00000040078.1"/>
</dbReference>
<reference evidence="1" key="2">
    <citation type="submission" date="2025-09" db="UniProtKB">
        <authorList>
            <consortium name="Ensembl"/>
        </authorList>
    </citation>
    <scope>IDENTIFICATION</scope>
</reference>
<proteinExistence type="predicted"/>
<evidence type="ECO:0000313" key="2">
    <source>
        <dbReference type="Proteomes" id="UP000233200"/>
    </source>
</evidence>
<dbReference type="OMA" id="DACIHVD"/>
<name>A0A2K6QVV7_RHIRO</name>
<dbReference type="Proteomes" id="UP000233200">
    <property type="component" value="Unplaced"/>
</dbReference>
<evidence type="ECO:0000313" key="1">
    <source>
        <dbReference type="Ensembl" id="ENSRROP00000032910.1"/>
    </source>
</evidence>
<keyword evidence="2" id="KW-1185">Reference proteome</keyword>
<reference evidence="1" key="1">
    <citation type="submission" date="2025-08" db="UniProtKB">
        <authorList>
            <consortium name="Ensembl"/>
        </authorList>
    </citation>
    <scope>IDENTIFICATION</scope>
</reference>
<accession>A0A2K6QVV7</accession>
<dbReference type="AlphaFoldDB" id="A0A2K6QVV7"/>
<protein>
    <submittedName>
        <fullName evidence="1">Uncharacterized protein</fullName>
    </submittedName>
</protein>
<sequence>LPHPSFEGNQITVFIVTSWSPCFLVKKGLLYLVGDRFYSLAVYIRMSDACIHVDHDGPLKFGGQGVCL</sequence>